<keyword evidence="2" id="KW-1133">Transmembrane helix</keyword>
<sequence>MAAKLIIKAEVQGGLMTDLMAPPQFTPQQPASQWRRRVMAATVAAALAVTGGVGGGLLATQVASAAPASTTTVSTTQVANSGTLTAAQIVSEVQPSVVTVLVSTSSGSAEGSGVVLTADGLILTNNHVVEGARSVRVTLADGRTVAATVVGTDPTADLAVLRAEGVSDLTRPSSARARTCGWATRCWRSAARSVWKGRSPRGSCPRSAARSRTAAAASAT</sequence>
<dbReference type="Proteomes" id="UP000482960">
    <property type="component" value="Unassembled WGS sequence"/>
</dbReference>
<feature type="transmembrane region" description="Helical" evidence="2">
    <location>
        <begin position="38"/>
        <end position="59"/>
    </location>
</feature>
<keyword evidence="2" id="KW-0472">Membrane</keyword>
<evidence type="ECO:0000256" key="1">
    <source>
        <dbReference type="SAM" id="MobiDB-lite"/>
    </source>
</evidence>
<dbReference type="PRINTS" id="PR00834">
    <property type="entry name" value="PROTEASES2C"/>
</dbReference>
<dbReference type="AlphaFoldDB" id="A0A6V8LKY5"/>
<feature type="compositionally biased region" description="Low complexity" evidence="1">
    <location>
        <begin position="206"/>
        <end position="220"/>
    </location>
</feature>
<dbReference type="PANTHER" id="PTHR22939">
    <property type="entry name" value="SERINE PROTEASE FAMILY S1C HTRA-RELATED"/>
    <property type="match status" value="1"/>
</dbReference>
<reference evidence="3 4" key="1">
    <citation type="submission" date="2020-03" db="EMBL/GenBank/DDBJ databases">
        <title>Whole genome shotgun sequence of Phytohabitans rumicis NBRC 108638.</title>
        <authorList>
            <person name="Komaki H."/>
            <person name="Tamura T."/>
        </authorList>
    </citation>
    <scope>NUCLEOTIDE SEQUENCE [LARGE SCALE GENOMIC DNA]</scope>
    <source>
        <strain evidence="3 4">NBRC 108638</strain>
    </source>
</reference>
<gene>
    <name evidence="3" type="ORF">Prum_083690</name>
</gene>
<feature type="region of interest" description="Disordered" evidence="1">
    <location>
        <begin position="196"/>
        <end position="220"/>
    </location>
</feature>
<organism evidence="3 4">
    <name type="scientific">Phytohabitans rumicis</name>
    <dbReference type="NCBI Taxonomy" id="1076125"/>
    <lineage>
        <taxon>Bacteria</taxon>
        <taxon>Bacillati</taxon>
        <taxon>Actinomycetota</taxon>
        <taxon>Actinomycetes</taxon>
        <taxon>Micromonosporales</taxon>
        <taxon>Micromonosporaceae</taxon>
    </lineage>
</organism>
<dbReference type="InterPro" id="IPR001940">
    <property type="entry name" value="Peptidase_S1C"/>
</dbReference>
<evidence type="ECO:0000256" key="2">
    <source>
        <dbReference type="SAM" id="Phobius"/>
    </source>
</evidence>
<keyword evidence="4" id="KW-1185">Reference proteome</keyword>
<protein>
    <recommendedName>
        <fullName evidence="5">Serine protease</fullName>
    </recommendedName>
</protein>
<evidence type="ECO:0000313" key="4">
    <source>
        <dbReference type="Proteomes" id="UP000482960"/>
    </source>
</evidence>
<proteinExistence type="predicted"/>
<reference evidence="3 4" key="2">
    <citation type="submission" date="2020-03" db="EMBL/GenBank/DDBJ databases">
        <authorList>
            <person name="Ichikawa N."/>
            <person name="Kimura A."/>
            <person name="Kitahashi Y."/>
            <person name="Uohara A."/>
        </authorList>
    </citation>
    <scope>NUCLEOTIDE SEQUENCE [LARGE SCALE GENOMIC DNA]</scope>
    <source>
        <strain evidence="3 4">NBRC 108638</strain>
    </source>
</reference>
<dbReference type="InterPro" id="IPR043504">
    <property type="entry name" value="Peptidase_S1_PA_chymotrypsin"/>
</dbReference>
<dbReference type="SUPFAM" id="SSF50494">
    <property type="entry name" value="Trypsin-like serine proteases"/>
    <property type="match status" value="1"/>
</dbReference>
<keyword evidence="2" id="KW-0812">Transmembrane</keyword>
<comment type="caution">
    <text evidence="3">The sequence shown here is derived from an EMBL/GenBank/DDBJ whole genome shotgun (WGS) entry which is preliminary data.</text>
</comment>
<dbReference type="EMBL" id="BLPG01000001">
    <property type="protein sequence ID" value="GFJ94727.1"/>
    <property type="molecule type" value="Genomic_DNA"/>
</dbReference>
<dbReference type="Pfam" id="PF13365">
    <property type="entry name" value="Trypsin_2"/>
    <property type="match status" value="1"/>
</dbReference>
<dbReference type="InterPro" id="IPR009003">
    <property type="entry name" value="Peptidase_S1_PA"/>
</dbReference>
<dbReference type="GO" id="GO:0004252">
    <property type="term" value="F:serine-type endopeptidase activity"/>
    <property type="evidence" value="ECO:0007669"/>
    <property type="project" value="InterPro"/>
</dbReference>
<accession>A0A6V8LKY5</accession>
<dbReference type="Gene3D" id="2.40.10.10">
    <property type="entry name" value="Trypsin-like serine proteases"/>
    <property type="match status" value="1"/>
</dbReference>
<dbReference type="GO" id="GO:0006508">
    <property type="term" value="P:proteolysis"/>
    <property type="evidence" value="ECO:0007669"/>
    <property type="project" value="InterPro"/>
</dbReference>
<evidence type="ECO:0000313" key="3">
    <source>
        <dbReference type="EMBL" id="GFJ94727.1"/>
    </source>
</evidence>
<evidence type="ECO:0008006" key="5">
    <source>
        <dbReference type="Google" id="ProtNLM"/>
    </source>
</evidence>
<name>A0A6V8LKY5_9ACTN</name>
<dbReference type="PANTHER" id="PTHR22939:SF129">
    <property type="entry name" value="SERINE PROTEASE HTRA2, MITOCHONDRIAL"/>
    <property type="match status" value="1"/>
</dbReference>